<sequence>MKSKLCAVCNNSAPKYKCPTCKVEYCSAKCFKDHKSMCIPPVQNTSQIPANSMSVSKESEEDDEEEEQHRLKEVDLQKLAKSDRVQQMLAYPEMRALMETVCSNSNPVQVVHALRQRPDFEQLVQAMLEATTE</sequence>
<dbReference type="SUPFAM" id="SSF144232">
    <property type="entry name" value="HIT/MYND zinc finger-like"/>
    <property type="match status" value="1"/>
</dbReference>
<dbReference type="AlphaFoldDB" id="A0A9W8M1J2"/>
<evidence type="ECO:0000313" key="5">
    <source>
        <dbReference type="Proteomes" id="UP001139887"/>
    </source>
</evidence>
<keyword evidence="1" id="KW-0862">Zinc</keyword>
<dbReference type="InterPro" id="IPR007529">
    <property type="entry name" value="Znf_HIT"/>
</dbReference>
<dbReference type="OrthoDB" id="18412at2759"/>
<gene>
    <name evidence="4" type="primary">ZNHIT3</name>
    <name evidence="4" type="ORF">IWW36_000173</name>
</gene>
<dbReference type="CDD" id="cd23024">
    <property type="entry name" value="zf-HIT_ZNHIT2-3"/>
    <property type="match status" value="1"/>
</dbReference>
<feature type="domain" description="HIT-type" evidence="3">
    <location>
        <begin position="6"/>
        <end position="38"/>
    </location>
</feature>
<accession>A0A9W8M1J2</accession>
<organism evidence="4 5">
    <name type="scientific">Coemansia brasiliensis</name>
    <dbReference type="NCBI Taxonomy" id="2650707"/>
    <lineage>
        <taxon>Eukaryota</taxon>
        <taxon>Fungi</taxon>
        <taxon>Fungi incertae sedis</taxon>
        <taxon>Zoopagomycota</taxon>
        <taxon>Kickxellomycotina</taxon>
        <taxon>Kickxellomycetes</taxon>
        <taxon>Kickxellales</taxon>
        <taxon>Kickxellaceae</taxon>
        <taxon>Coemansia</taxon>
    </lineage>
</organism>
<dbReference type="GO" id="GO:0008270">
    <property type="term" value="F:zinc ion binding"/>
    <property type="evidence" value="ECO:0007669"/>
    <property type="project" value="UniProtKB-UniRule"/>
</dbReference>
<dbReference type="PROSITE" id="PS51083">
    <property type="entry name" value="ZF_HIT"/>
    <property type="match status" value="1"/>
</dbReference>
<dbReference type="EMBL" id="JANBUW010000002">
    <property type="protein sequence ID" value="KAJ2852544.1"/>
    <property type="molecule type" value="Genomic_DNA"/>
</dbReference>
<keyword evidence="1" id="KW-0863">Zinc-finger</keyword>
<feature type="region of interest" description="Disordered" evidence="2">
    <location>
        <begin position="39"/>
        <end position="71"/>
    </location>
</feature>
<comment type="caution">
    <text evidence="4">The sequence shown here is derived from an EMBL/GenBank/DDBJ whole genome shotgun (WGS) entry which is preliminary data.</text>
</comment>
<evidence type="ECO:0000259" key="3">
    <source>
        <dbReference type="PROSITE" id="PS51083"/>
    </source>
</evidence>
<proteinExistence type="predicted"/>
<evidence type="ECO:0000313" key="4">
    <source>
        <dbReference type="EMBL" id="KAJ2852544.1"/>
    </source>
</evidence>
<name>A0A9W8M1J2_9FUNG</name>
<dbReference type="Gene3D" id="3.30.60.190">
    <property type="match status" value="1"/>
</dbReference>
<evidence type="ECO:0000256" key="1">
    <source>
        <dbReference type="PROSITE-ProRule" id="PRU00453"/>
    </source>
</evidence>
<dbReference type="Pfam" id="PF04438">
    <property type="entry name" value="zf-HIT"/>
    <property type="match status" value="1"/>
</dbReference>
<protein>
    <submittedName>
        <fullName evidence="4">Zinc finger HIT domain-containing protein 3</fullName>
    </submittedName>
</protein>
<keyword evidence="1" id="KW-0479">Metal-binding</keyword>
<evidence type="ECO:0000256" key="2">
    <source>
        <dbReference type="SAM" id="MobiDB-lite"/>
    </source>
</evidence>
<reference evidence="4" key="1">
    <citation type="submission" date="2022-07" db="EMBL/GenBank/DDBJ databases">
        <title>Phylogenomic reconstructions and comparative analyses of Kickxellomycotina fungi.</title>
        <authorList>
            <person name="Reynolds N.K."/>
            <person name="Stajich J.E."/>
            <person name="Barry K."/>
            <person name="Grigoriev I.V."/>
            <person name="Crous P."/>
            <person name="Smith M.E."/>
        </authorList>
    </citation>
    <scope>NUCLEOTIDE SEQUENCE</scope>
    <source>
        <strain evidence="4">NRRL 1566</strain>
    </source>
</reference>
<feature type="compositionally biased region" description="Polar residues" evidence="2">
    <location>
        <begin position="42"/>
        <end position="56"/>
    </location>
</feature>
<dbReference type="Proteomes" id="UP001139887">
    <property type="component" value="Unassembled WGS sequence"/>
</dbReference>
<keyword evidence="5" id="KW-1185">Reference proteome</keyword>